<reference evidence="1" key="2">
    <citation type="journal article" date="2022" name="Res Sq">
        <title>Comparative Genomics Reveals Insights into the Divergent Evolution of Astigmatic Mites and Household Pest Adaptations.</title>
        <authorList>
            <person name="Xiong Q."/>
            <person name="Wan A.T.-Y."/>
            <person name="Liu X.-Y."/>
            <person name="Fung C.S.-H."/>
            <person name="Xiao X."/>
            <person name="Malainual N."/>
            <person name="Hou J."/>
            <person name="Wang L."/>
            <person name="Wang M."/>
            <person name="Yang K."/>
            <person name="Cui Y."/>
            <person name="Leung E."/>
            <person name="Nong W."/>
            <person name="Shin S.-K."/>
            <person name="Au S."/>
            <person name="Jeong K.Y."/>
            <person name="Chew F.T."/>
            <person name="Hui J."/>
            <person name="Leung T.F."/>
            <person name="Tungtrongchitr A."/>
            <person name="Zhong N."/>
            <person name="Liu Z."/>
            <person name="Tsui S."/>
        </authorList>
    </citation>
    <scope>NUCLEOTIDE SEQUENCE</scope>
    <source>
        <strain evidence="1">Derf</strain>
        <tissue evidence="1">Whole organism</tissue>
    </source>
</reference>
<dbReference type="Proteomes" id="UP000790347">
    <property type="component" value="Unassembled WGS sequence"/>
</dbReference>
<protein>
    <submittedName>
        <fullName evidence="1">Uncharacterized protein</fullName>
    </submittedName>
</protein>
<dbReference type="AlphaFoldDB" id="A0A922HPJ0"/>
<sequence length="122" mass="14456">MILFSGGRQYTYIHIQNDECEFCIMNTYEHNRMALSQWRIIDDDDDDDDDDDVVLFKLIVESNDDIVVVLMVKKICLDKKKKRWPSIQNVIPRLTLPRLALIRYNAVQLPYITLHCYVVYEG</sequence>
<evidence type="ECO:0000313" key="1">
    <source>
        <dbReference type="EMBL" id="KAH9497470.1"/>
    </source>
</evidence>
<proteinExistence type="predicted"/>
<comment type="caution">
    <text evidence="1">The sequence shown here is derived from an EMBL/GenBank/DDBJ whole genome shotgun (WGS) entry which is preliminary data.</text>
</comment>
<reference evidence="1" key="1">
    <citation type="submission" date="2013-05" db="EMBL/GenBank/DDBJ databases">
        <authorList>
            <person name="Yim A.K.Y."/>
            <person name="Chan T.F."/>
            <person name="Ji K.M."/>
            <person name="Liu X.Y."/>
            <person name="Zhou J.W."/>
            <person name="Li R.Q."/>
            <person name="Yang K.Y."/>
            <person name="Li J."/>
            <person name="Li M."/>
            <person name="Law P.T.W."/>
            <person name="Wu Y.L."/>
            <person name="Cai Z.L."/>
            <person name="Qin H."/>
            <person name="Bao Y."/>
            <person name="Leung R.K.K."/>
            <person name="Ng P.K.S."/>
            <person name="Zou J."/>
            <person name="Zhong X.J."/>
            <person name="Ran P.X."/>
            <person name="Zhong N.S."/>
            <person name="Liu Z.G."/>
            <person name="Tsui S.K.W."/>
        </authorList>
    </citation>
    <scope>NUCLEOTIDE SEQUENCE</scope>
    <source>
        <strain evidence="1">Derf</strain>
        <tissue evidence="1">Whole organism</tissue>
    </source>
</reference>
<accession>A0A922HPJ0</accession>
<name>A0A922HPJ0_DERFA</name>
<keyword evidence="2" id="KW-1185">Reference proteome</keyword>
<gene>
    <name evidence="1" type="ORF">DERF_013463</name>
</gene>
<evidence type="ECO:0000313" key="2">
    <source>
        <dbReference type="Proteomes" id="UP000790347"/>
    </source>
</evidence>
<dbReference type="EMBL" id="ASGP02000007">
    <property type="protein sequence ID" value="KAH9497470.1"/>
    <property type="molecule type" value="Genomic_DNA"/>
</dbReference>
<organism evidence="1 2">
    <name type="scientific">Dermatophagoides farinae</name>
    <name type="common">American house dust mite</name>
    <dbReference type="NCBI Taxonomy" id="6954"/>
    <lineage>
        <taxon>Eukaryota</taxon>
        <taxon>Metazoa</taxon>
        <taxon>Ecdysozoa</taxon>
        <taxon>Arthropoda</taxon>
        <taxon>Chelicerata</taxon>
        <taxon>Arachnida</taxon>
        <taxon>Acari</taxon>
        <taxon>Acariformes</taxon>
        <taxon>Sarcoptiformes</taxon>
        <taxon>Astigmata</taxon>
        <taxon>Psoroptidia</taxon>
        <taxon>Analgoidea</taxon>
        <taxon>Pyroglyphidae</taxon>
        <taxon>Dermatophagoidinae</taxon>
        <taxon>Dermatophagoides</taxon>
    </lineage>
</organism>